<feature type="transmembrane region" description="Helical" evidence="5">
    <location>
        <begin position="102"/>
        <end position="120"/>
    </location>
</feature>
<sequence length="121" mass="13222">MDIALWVAAGLLAARYLMVGFVKLVRGKERLRSRMGWVEDFPDVVVRFIGLCEIAGALGVILPWLTDVVPVLTPIAAACLVLLQVLAIMVHVRRQETSQLGINVLLLLLAAFVAVGRFAGW</sequence>
<dbReference type="RefSeq" id="WP_344245636.1">
    <property type="nucleotide sequence ID" value="NZ_BAAAPM010000003.1"/>
</dbReference>
<evidence type="ECO:0000313" key="6">
    <source>
        <dbReference type="EMBL" id="GAA1713060.1"/>
    </source>
</evidence>
<accession>A0ABN2IWU8</accession>
<comment type="caution">
    <text evidence="6">The sequence shown here is derived from an EMBL/GenBank/DDBJ whole genome shotgun (WGS) entry which is preliminary data.</text>
</comment>
<organism evidence="6 7">
    <name type="scientific">Isoptericola hypogeus</name>
    <dbReference type="NCBI Taxonomy" id="300179"/>
    <lineage>
        <taxon>Bacteria</taxon>
        <taxon>Bacillati</taxon>
        <taxon>Actinomycetota</taxon>
        <taxon>Actinomycetes</taxon>
        <taxon>Micrococcales</taxon>
        <taxon>Promicromonosporaceae</taxon>
        <taxon>Isoptericola</taxon>
    </lineage>
</organism>
<keyword evidence="3 5" id="KW-1133">Transmembrane helix</keyword>
<evidence type="ECO:0000256" key="1">
    <source>
        <dbReference type="ARBA" id="ARBA00004141"/>
    </source>
</evidence>
<evidence type="ECO:0000256" key="4">
    <source>
        <dbReference type="ARBA" id="ARBA00023136"/>
    </source>
</evidence>
<name>A0ABN2IWU8_9MICO</name>
<dbReference type="Proteomes" id="UP001501138">
    <property type="component" value="Unassembled WGS sequence"/>
</dbReference>
<feature type="transmembrane region" description="Helical" evidence="5">
    <location>
        <begin position="45"/>
        <end position="65"/>
    </location>
</feature>
<keyword evidence="2 5" id="KW-0812">Transmembrane</keyword>
<feature type="transmembrane region" description="Helical" evidence="5">
    <location>
        <begin position="71"/>
        <end position="90"/>
    </location>
</feature>
<feature type="transmembrane region" description="Helical" evidence="5">
    <location>
        <begin position="6"/>
        <end position="25"/>
    </location>
</feature>
<reference evidence="6 7" key="1">
    <citation type="journal article" date="2019" name="Int. J. Syst. Evol. Microbiol.">
        <title>The Global Catalogue of Microorganisms (GCM) 10K type strain sequencing project: providing services to taxonomists for standard genome sequencing and annotation.</title>
        <authorList>
            <consortium name="The Broad Institute Genomics Platform"/>
            <consortium name="The Broad Institute Genome Sequencing Center for Infectious Disease"/>
            <person name="Wu L."/>
            <person name="Ma J."/>
        </authorList>
    </citation>
    <scope>NUCLEOTIDE SEQUENCE [LARGE SCALE GENOMIC DNA]</scope>
    <source>
        <strain evidence="6 7">JCM 15589</strain>
    </source>
</reference>
<evidence type="ECO:0000256" key="5">
    <source>
        <dbReference type="SAM" id="Phobius"/>
    </source>
</evidence>
<evidence type="ECO:0000256" key="2">
    <source>
        <dbReference type="ARBA" id="ARBA00022692"/>
    </source>
</evidence>
<dbReference type="Pfam" id="PF13564">
    <property type="entry name" value="DoxX_2"/>
    <property type="match status" value="1"/>
</dbReference>
<gene>
    <name evidence="6" type="ORF">GCM10009809_06500</name>
</gene>
<keyword evidence="7" id="KW-1185">Reference proteome</keyword>
<dbReference type="EMBL" id="BAAAPM010000003">
    <property type="protein sequence ID" value="GAA1713060.1"/>
    <property type="molecule type" value="Genomic_DNA"/>
</dbReference>
<proteinExistence type="predicted"/>
<dbReference type="InterPro" id="IPR032808">
    <property type="entry name" value="DoxX"/>
</dbReference>
<evidence type="ECO:0000313" key="7">
    <source>
        <dbReference type="Proteomes" id="UP001501138"/>
    </source>
</evidence>
<protein>
    <submittedName>
        <fullName evidence="6">DoxX family protein</fullName>
    </submittedName>
</protein>
<comment type="subcellular location">
    <subcellularLocation>
        <location evidence="1">Membrane</location>
        <topology evidence="1">Multi-pass membrane protein</topology>
    </subcellularLocation>
</comment>
<keyword evidence="4 5" id="KW-0472">Membrane</keyword>
<evidence type="ECO:0000256" key="3">
    <source>
        <dbReference type="ARBA" id="ARBA00022989"/>
    </source>
</evidence>